<dbReference type="SUPFAM" id="SSF50978">
    <property type="entry name" value="WD40 repeat-like"/>
    <property type="match status" value="1"/>
</dbReference>
<proteinExistence type="evidence at protein level"/>
<dbReference type="FunCoup" id="B7PXI3">
    <property type="interactions" value="2020"/>
</dbReference>
<dbReference type="GO" id="GO:0030620">
    <property type="term" value="F:U2 snRNA binding"/>
    <property type="evidence" value="ECO:0000318"/>
    <property type="project" value="GO_Central"/>
</dbReference>
<protein>
    <submittedName>
        <fullName evidence="7 8">Spliceosomal protein sap, putative</fullName>
    </submittedName>
</protein>
<dbReference type="PaxDb" id="6945-B7PXI3"/>
<dbReference type="HOGENOM" id="CLU_003246_0_0_1"/>
<comment type="subcellular location">
    <subcellularLocation>
        <location evidence="1">Nucleus</location>
    </subcellularLocation>
</comment>
<evidence type="ECO:0000259" key="6">
    <source>
        <dbReference type="Pfam" id="PF23726"/>
    </source>
</evidence>
<dbReference type="EMBL" id="ABJB010385280">
    <property type="status" value="NOT_ANNOTATED_CDS"/>
    <property type="molecule type" value="Genomic_DNA"/>
</dbReference>
<dbReference type="Proteomes" id="UP000001555">
    <property type="component" value="Unassembled WGS sequence"/>
</dbReference>
<evidence type="ECO:0000259" key="4">
    <source>
        <dbReference type="Pfam" id="PF03178"/>
    </source>
</evidence>
<dbReference type="FunFam" id="2.130.10.10:FF:000041">
    <property type="entry name" value="Splicing factor 3b subunit 3"/>
    <property type="match status" value="1"/>
</dbReference>
<dbReference type="AlphaFoldDB" id="B7PXI3"/>
<keyword evidence="10" id="KW-1267">Proteomics identification</keyword>
<dbReference type="GO" id="GO:0000398">
    <property type="term" value="P:mRNA splicing, via spliceosome"/>
    <property type="evidence" value="ECO:0000318"/>
    <property type="project" value="GO_Central"/>
</dbReference>
<reference evidence="8" key="2">
    <citation type="submission" date="2020-05" db="UniProtKB">
        <authorList>
            <consortium name="EnsemblMetazoa"/>
        </authorList>
    </citation>
    <scope>IDENTIFICATION</scope>
    <source>
        <strain evidence="8">wikel</strain>
    </source>
</reference>
<dbReference type="EMBL" id="DS814443">
    <property type="protein sequence ID" value="EEC11306.1"/>
    <property type="molecule type" value="Genomic_DNA"/>
</dbReference>
<dbReference type="EMBL" id="ABJB010351049">
    <property type="status" value="NOT_ANNOTATED_CDS"/>
    <property type="molecule type" value="Genomic_DNA"/>
</dbReference>
<dbReference type="InterPro" id="IPR036322">
    <property type="entry name" value="WD40_repeat_dom_sf"/>
</dbReference>
<dbReference type="InterPro" id="IPR058543">
    <property type="entry name" value="Beta-prop_RSE1/DDB1/CPSF1_2nd"/>
</dbReference>
<gene>
    <name evidence="7" type="ORF">IscW_ISCW020447</name>
</gene>
<dbReference type="PANTHER" id="PTHR10644">
    <property type="entry name" value="DNA REPAIR/RNA PROCESSING CPSF FAMILY"/>
    <property type="match status" value="1"/>
</dbReference>
<dbReference type="EMBL" id="ABJB010829880">
    <property type="status" value="NOT_ANNOTATED_CDS"/>
    <property type="molecule type" value="Genomic_DNA"/>
</dbReference>
<dbReference type="EMBL" id="ABJB010705661">
    <property type="status" value="NOT_ANNOTATED_CDS"/>
    <property type="molecule type" value="Genomic_DNA"/>
</dbReference>
<keyword evidence="9" id="KW-1185">Reference proteome</keyword>
<dbReference type="VEuPathDB" id="VectorBase:ISCW020447"/>
<dbReference type="VEuPathDB" id="VectorBase:ISCP_019960"/>
<dbReference type="InterPro" id="IPR004871">
    <property type="entry name" value="RSE1/DDB1/CPSF1_C"/>
</dbReference>
<dbReference type="FunFam" id="2.130.10.10:FF:001721">
    <property type="entry name" value="Spliceosomal protein sap, putative"/>
    <property type="match status" value="1"/>
</dbReference>
<dbReference type="Gene3D" id="2.130.10.10">
    <property type="entry name" value="YVTN repeat-like/Quinoprotein amine dehydrogenase"/>
    <property type="match status" value="4"/>
</dbReference>
<feature type="domain" description="RSE1/DDB1/CPSF1 first beta-propeller" evidence="5">
    <location>
        <begin position="14"/>
        <end position="201"/>
    </location>
</feature>
<accession>B7PXI3</accession>
<dbReference type="FunFam" id="1.10.150.910:FF:000002">
    <property type="entry name" value="Splicing factor 3B subunit 3"/>
    <property type="match status" value="1"/>
</dbReference>
<evidence type="ECO:0000259" key="5">
    <source>
        <dbReference type="Pfam" id="PF10433"/>
    </source>
</evidence>
<dbReference type="STRING" id="6945.B7PXI3"/>
<dbReference type="InterPro" id="IPR018846">
    <property type="entry name" value="Beta-prop_RSE1/DDB1/CPSF1_1st"/>
</dbReference>
<evidence type="ECO:0000256" key="2">
    <source>
        <dbReference type="ARBA" id="ARBA00023242"/>
    </source>
</evidence>
<evidence type="ECO:0000313" key="8">
    <source>
        <dbReference type="EnsemblMetazoa" id="ISCW020447-PA"/>
    </source>
</evidence>
<comment type="similarity">
    <text evidence="3">Belongs to the RSE1 family.</text>
</comment>
<dbReference type="EMBL" id="ABJB011043809">
    <property type="status" value="NOT_ANNOTATED_CDS"/>
    <property type="molecule type" value="Genomic_DNA"/>
</dbReference>
<dbReference type="Pfam" id="PF10433">
    <property type="entry name" value="Beta-prop_RSE1_1st"/>
    <property type="match status" value="1"/>
</dbReference>
<dbReference type="Gene3D" id="1.10.150.910">
    <property type="match status" value="1"/>
</dbReference>
<evidence type="ECO:0000256" key="1">
    <source>
        <dbReference type="ARBA" id="ARBA00004123"/>
    </source>
</evidence>
<evidence type="ECO:0000313" key="7">
    <source>
        <dbReference type="EMBL" id="EEC11306.1"/>
    </source>
</evidence>
<dbReference type="GO" id="GO:0005634">
    <property type="term" value="C:nucleus"/>
    <property type="evidence" value="ECO:0000318"/>
    <property type="project" value="GO_Central"/>
</dbReference>
<feature type="domain" description="RSE1/DDB1/CPSF1 second beta-propeller" evidence="6">
    <location>
        <begin position="507"/>
        <end position="560"/>
    </location>
</feature>
<name>B7PXI3_IXOSC</name>
<keyword evidence="2" id="KW-0539">Nucleus</keyword>
<dbReference type="EMBL" id="ABJB010284412">
    <property type="status" value="NOT_ANNOTATED_CDS"/>
    <property type="molecule type" value="Genomic_DNA"/>
</dbReference>
<dbReference type="EMBL" id="ABJB010277437">
    <property type="status" value="NOT_ANNOTATED_CDS"/>
    <property type="molecule type" value="Genomic_DNA"/>
</dbReference>
<dbReference type="GO" id="GO:0005686">
    <property type="term" value="C:U2 snRNP"/>
    <property type="evidence" value="ECO:0000318"/>
    <property type="project" value="GO_Central"/>
</dbReference>
<dbReference type="Pfam" id="PF23726">
    <property type="entry name" value="Beta-prop_RSE1_2nd"/>
    <property type="match status" value="2"/>
</dbReference>
<feature type="domain" description="RSE1/DDB1/CPSF1 second beta-propeller" evidence="6">
    <location>
        <begin position="283"/>
        <end position="436"/>
    </location>
</feature>
<dbReference type="EMBL" id="ABJB011100643">
    <property type="status" value="NOT_ANNOTATED_CDS"/>
    <property type="molecule type" value="Genomic_DNA"/>
</dbReference>
<dbReference type="EMBL" id="ABJB010946095">
    <property type="status" value="NOT_ANNOTATED_CDS"/>
    <property type="molecule type" value="Genomic_DNA"/>
</dbReference>
<reference evidence="7 9" key="1">
    <citation type="submission" date="2008-03" db="EMBL/GenBank/DDBJ databases">
        <title>Annotation of Ixodes scapularis.</title>
        <authorList>
            <consortium name="Ixodes scapularis Genome Project Consortium"/>
            <person name="Caler E."/>
            <person name="Hannick L.I."/>
            <person name="Bidwell S."/>
            <person name="Joardar V."/>
            <person name="Thiagarajan M."/>
            <person name="Amedeo P."/>
            <person name="Galinsky K.J."/>
            <person name="Schobel S."/>
            <person name="Inman J."/>
            <person name="Hostetler J."/>
            <person name="Miller J."/>
            <person name="Hammond M."/>
            <person name="Megy K."/>
            <person name="Lawson D."/>
            <person name="Kodira C."/>
            <person name="Sutton G."/>
            <person name="Meyer J."/>
            <person name="Hill C.A."/>
            <person name="Birren B."/>
            <person name="Nene V."/>
            <person name="Collins F."/>
            <person name="Alarcon-Chaidez F."/>
            <person name="Wikel S."/>
            <person name="Strausberg R."/>
        </authorList>
    </citation>
    <scope>NUCLEOTIDE SEQUENCE [LARGE SCALE GENOMIC DNA]</scope>
    <source>
        <strain evidence="9">Wikel</strain>
        <strain evidence="7">Wikel colony</strain>
    </source>
</reference>
<dbReference type="InterPro" id="IPR015943">
    <property type="entry name" value="WD40/YVTN_repeat-like_dom_sf"/>
</dbReference>
<feature type="non-terminal residue" evidence="7">
    <location>
        <position position="1"/>
    </location>
</feature>
<sequence>EADSDPTGEAAQNTHQTLTFYELDLGLNHVVRKYSEPLEEHGNFLIAVPGGSDGPSGVLICSENYITYKNFGDQPDIRCPIPRRRNDLDDPERGMIFVCSANHKTKSMFFFLAQTEQGDIFKITLETDEDMVTEIKLKYFDTIPVAASMCVLKTGFLFVAAEFGNHCLYQIARLGEEDEEPEFSSAIPLEEGDTFFFAPRALRNLLPVEELDSLSPAMGCTIADLANEDTPQLYVACGRGPRSCLRVLRHGLEASVHAEVLLCVLEWLIDCDQNVPILAVHWQVYPEGIRHIRADKRVNEWRTPGKKAIVKCAVNQRQVVIALTGGELVYFEMDPTGQLNEYTDRREMSADIICMSLASVPVGEQRSRFLAVGLADNTVRIISLDPSDCLSPLSMQALPATPESLSIVEMGLAEMDPSSQGVLYLNIGLQVSEMAVSELPGNPNAVWTVKRKADEDFDAYIIVSFVNATLVLSIGETVEEVTDSGFLGTTPTLSCAQIGDDALVQALAMSSRSWLSYYYQNRFHLTPLSYETLEFASGFSSEQCPEGIVAISTNTLRILALEKLGAVFNQVSTPLEYTPRKFVVNHDTNHLVVVETDHNAYTEKMKVQRKQQMAEEMVEAAGEGEQELAAEMAAAFLSETLPEAVFGAPKAGSGMWASVIRVLNPSDGQSLCKVALEQNEAALSVALVRFTSHPDEQFVVVGAAREMQLNPRVCRGGGLLLTYRLAPNPEEPMAGPTQLELVHATPVEEAPTALCPFQGRLLAGVGKCLRLYDLGRKKLLRKCENKYIPNAIVSIQAMGNRVVVSDVQESFFFLRYKRQENQLVIFADDSVPRWITASCMLDYETVAGADKFGNVSIIRLPSSISDDVDEDPTGIKSLWDRGWLGGSSQKADVISNFHIGETVLSLQKATLIPGGSESLVYVTLSGTVGVLVPFTAHEDHDFFQHLEMHMRYENPPLCGRDHLSFRSSYFPVKNVIDGDLCEQFNSLDPSKQKSIAEELDRNPSEVSKKLEDIRTRYAF</sequence>
<evidence type="ECO:0000256" key="3">
    <source>
        <dbReference type="ARBA" id="ARBA00038266"/>
    </source>
</evidence>
<evidence type="ECO:0007829" key="10">
    <source>
        <dbReference type="PeptideAtlas" id="B7PXI3"/>
    </source>
</evidence>
<dbReference type="EnsemblMetazoa" id="ISCW020447-RA">
    <property type="protein sequence ID" value="ISCW020447-PA"/>
    <property type="gene ID" value="ISCW020447"/>
</dbReference>
<dbReference type="Pfam" id="PF03178">
    <property type="entry name" value="CPSF_A"/>
    <property type="match status" value="1"/>
</dbReference>
<organism>
    <name type="scientific">Ixodes scapularis</name>
    <name type="common">Black-legged tick</name>
    <name type="synonym">Deer tick</name>
    <dbReference type="NCBI Taxonomy" id="6945"/>
    <lineage>
        <taxon>Eukaryota</taxon>
        <taxon>Metazoa</taxon>
        <taxon>Ecdysozoa</taxon>
        <taxon>Arthropoda</taxon>
        <taxon>Chelicerata</taxon>
        <taxon>Arachnida</taxon>
        <taxon>Acari</taxon>
        <taxon>Parasitiformes</taxon>
        <taxon>Ixodida</taxon>
        <taxon>Ixodoidea</taxon>
        <taxon>Ixodidae</taxon>
        <taxon>Ixodinae</taxon>
        <taxon>Ixodes</taxon>
    </lineage>
</organism>
<dbReference type="OrthoDB" id="436637at2759"/>
<dbReference type="VEuPathDB" id="VectorBase:ISCI020447"/>
<evidence type="ECO:0000313" key="9">
    <source>
        <dbReference type="Proteomes" id="UP000001555"/>
    </source>
</evidence>
<dbReference type="InterPro" id="IPR050358">
    <property type="entry name" value="RSE1/DDB1/CFT1"/>
</dbReference>
<feature type="domain" description="RSE1/DDB1/CPSF1 C-terminal" evidence="4">
    <location>
        <begin position="657"/>
        <end position="985"/>
    </location>
</feature>
<dbReference type="EMBL" id="ABJB010843455">
    <property type="status" value="NOT_ANNOTATED_CDS"/>
    <property type="molecule type" value="Genomic_DNA"/>
</dbReference>